<dbReference type="GO" id="GO:0030435">
    <property type="term" value="P:sporulation resulting in formation of a cellular spore"/>
    <property type="evidence" value="ECO:0007669"/>
    <property type="project" value="InterPro"/>
</dbReference>
<dbReference type="Proteomes" id="UP000617951">
    <property type="component" value="Unassembled WGS sequence"/>
</dbReference>
<dbReference type="InterPro" id="IPR014225">
    <property type="entry name" value="Spore_II_D_firmicutes"/>
</dbReference>
<dbReference type="GO" id="GO:0030288">
    <property type="term" value="C:outer membrane-bounded periplasmic space"/>
    <property type="evidence" value="ECO:0007669"/>
    <property type="project" value="TreeGrafter"/>
</dbReference>
<evidence type="ECO:0000313" key="3">
    <source>
        <dbReference type="EMBL" id="MBC8539175.1"/>
    </source>
</evidence>
<dbReference type="PANTHER" id="PTHR30032:SF4">
    <property type="entry name" value="AMIDASE ENHANCER"/>
    <property type="match status" value="1"/>
</dbReference>
<dbReference type="AlphaFoldDB" id="A0A926DLA0"/>
<comment type="caution">
    <text evidence="3">The sequence shown here is derived from an EMBL/GenBank/DDBJ whole genome shotgun (WGS) entry which is preliminary data.</text>
</comment>
<protein>
    <submittedName>
        <fullName evidence="3">Stage II sporulation protein D</fullName>
    </submittedName>
</protein>
<dbReference type="InterPro" id="IPR013693">
    <property type="entry name" value="SpoIID/LytB_N"/>
</dbReference>
<proteinExistence type="predicted"/>
<gene>
    <name evidence="3" type="primary">spoIID</name>
    <name evidence="3" type="ORF">H8693_09565</name>
</gene>
<dbReference type="EMBL" id="JACRSS010000005">
    <property type="protein sequence ID" value="MBC8539175.1"/>
    <property type="molecule type" value="Genomic_DNA"/>
</dbReference>
<dbReference type="Pfam" id="PF08486">
    <property type="entry name" value="SpoIID"/>
    <property type="match status" value="1"/>
</dbReference>
<dbReference type="NCBIfam" id="TIGR02870">
    <property type="entry name" value="spore_II_D"/>
    <property type="match status" value="1"/>
</dbReference>
<organism evidence="3 4">
    <name type="scientific">Guopingia tenuis</name>
    <dbReference type="NCBI Taxonomy" id="2763656"/>
    <lineage>
        <taxon>Bacteria</taxon>
        <taxon>Bacillati</taxon>
        <taxon>Bacillota</taxon>
        <taxon>Clostridia</taxon>
        <taxon>Christensenellales</taxon>
        <taxon>Christensenellaceae</taxon>
        <taxon>Guopingia</taxon>
    </lineage>
</organism>
<evidence type="ECO:0000313" key="4">
    <source>
        <dbReference type="Proteomes" id="UP000617951"/>
    </source>
</evidence>
<dbReference type="InterPro" id="IPR051922">
    <property type="entry name" value="Bact_Sporulation_Assoc"/>
</dbReference>
<dbReference type="RefSeq" id="WP_249280783.1">
    <property type="nucleotide sequence ID" value="NZ_JACRSS010000005.1"/>
</dbReference>
<accession>A0A926DLA0</accession>
<dbReference type="InterPro" id="IPR013486">
    <property type="entry name" value="SpoIID/LytB"/>
</dbReference>
<evidence type="ECO:0000259" key="2">
    <source>
        <dbReference type="Pfam" id="PF08486"/>
    </source>
</evidence>
<reference evidence="3" key="1">
    <citation type="submission" date="2020-08" db="EMBL/GenBank/DDBJ databases">
        <title>Genome public.</title>
        <authorList>
            <person name="Liu C."/>
            <person name="Sun Q."/>
        </authorList>
    </citation>
    <scope>NUCLEOTIDE SEQUENCE</scope>
    <source>
        <strain evidence="3">NSJ-63</strain>
    </source>
</reference>
<dbReference type="PANTHER" id="PTHR30032">
    <property type="entry name" value="N-ACETYLMURAMOYL-L-ALANINE AMIDASE-RELATED"/>
    <property type="match status" value="1"/>
</dbReference>
<keyword evidence="4" id="KW-1185">Reference proteome</keyword>
<sequence>MATKRNSQKAKQAARKRKNARRIQKGRGAYTSNMRRKKKQKDNRIWVAVAAVAVLAAAVAFLPLGKKNLELSMERQELKQIETYLVTDSTLNVYNAKTKKVETMALEDYIVCVVAGEMPASYEKEALKAQAVAARTYTVSKIRSAGGGGCNQGENADICTSSAHCQAFVDLETRKANWGADYAVYEQKIEEAVAETAGQILVYDGKPIEALYHASSGGKTEDVENVYSNALPYLKSVDSPGEGTMGSNSAEKKFTNEEFVRIFKERYPEMELHAENLQGQIAIVSRYESGRVETIKIGDKTFSGKDMRSILGLNSANFKIRFAADSLTFETSGFGHGVGMSQAGANAMAQAGSSYDEILTHYYTGVEIKTFSENASS</sequence>
<dbReference type="NCBIfam" id="TIGR02669">
    <property type="entry name" value="SpoIID_LytB"/>
    <property type="match status" value="1"/>
</dbReference>
<name>A0A926DLA0_9FIRM</name>
<feature type="domain" description="Sporulation stage II protein D amidase enhancer LytB N-terminal" evidence="2">
    <location>
        <begin position="94"/>
        <end position="203"/>
    </location>
</feature>
<feature type="compositionally biased region" description="Basic residues" evidence="1">
    <location>
        <begin position="1"/>
        <end position="25"/>
    </location>
</feature>
<evidence type="ECO:0000256" key="1">
    <source>
        <dbReference type="SAM" id="MobiDB-lite"/>
    </source>
</evidence>
<feature type="region of interest" description="Disordered" evidence="1">
    <location>
        <begin position="1"/>
        <end position="37"/>
    </location>
</feature>